<feature type="compositionally biased region" description="Pro residues" evidence="2">
    <location>
        <begin position="126"/>
        <end position="135"/>
    </location>
</feature>
<dbReference type="Gene3D" id="3.30.900.10">
    <property type="entry name" value="HORMA domain"/>
    <property type="match status" value="1"/>
</dbReference>
<comment type="similarity">
    <text evidence="1">Belongs to the MAD2 family.</text>
</comment>
<evidence type="ECO:0000259" key="3">
    <source>
        <dbReference type="PROSITE" id="PS50815"/>
    </source>
</evidence>
<dbReference type="AlphaFoldDB" id="A0A8H3IVF7"/>
<evidence type="ECO:0000313" key="4">
    <source>
        <dbReference type="EMBL" id="CAF9928329.1"/>
    </source>
</evidence>
<dbReference type="OrthoDB" id="21254at2759"/>
<feature type="compositionally biased region" description="Basic and acidic residues" evidence="2">
    <location>
        <begin position="253"/>
        <end position="270"/>
    </location>
</feature>
<protein>
    <recommendedName>
        <fullName evidence="3">HORMA domain-containing protein</fullName>
    </recommendedName>
</protein>
<feature type="region of interest" description="Disordered" evidence="2">
    <location>
        <begin position="118"/>
        <end position="169"/>
    </location>
</feature>
<feature type="compositionally biased region" description="Gly residues" evidence="2">
    <location>
        <begin position="241"/>
        <end position="250"/>
    </location>
</feature>
<evidence type="ECO:0000313" key="5">
    <source>
        <dbReference type="Proteomes" id="UP000664521"/>
    </source>
</evidence>
<dbReference type="PANTHER" id="PTHR11842:SF10">
    <property type="entry name" value="MITOTIC SPINDLE ASSEMBLY CHECKPOINT PROTEIN MAD2B"/>
    <property type="match status" value="1"/>
</dbReference>
<feature type="region of interest" description="Disordered" evidence="2">
    <location>
        <begin position="227"/>
        <end position="277"/>
    </location>
</feature>
<organism evidence="4 5">
    <name type="scientific">Heterodermia speciosa</name>
    <dbReference type="NCBI Taxonomy" id="116794"/>
    <lineage>
        <taxon>Eukaryota</taxon>
        <taxon>Fungi</taxon>
        <taxon>Dikarya</taxon>
        <taxon>Ascomycota</taxon>
        <taxon>Pezizomycotina</taxon>
        <taxon>Lecanoromycetes</taxon>
        <taxon>OSLEUM clade</taxon>
        <taxon>Lecanoromycetidae</taxon>
        <taxon>Caliciales</taxon>
        <taxon>Physciaceae</taxon>
        <taxon>Heterodermia</taxon>
    </lineage>
</organism>
<dbReference type="GO" id="GO:0016035">
    <property type="term" value="C:zeta DNA polymerase complex"/>
    <property type="evidence" value="ECO:0007669"/>
    <property type="project" value="TreeGrafter"/>
</dbReference>
<dbReference type="InterPro" id="IPR045091">
    <property type="entry name" value="Mad2-like"/>
</dbReference>
<reference evidence="4" key="1">
    <citation type="submission" date="2021-03" db="EMBL/GenBank/DDBJ databases">
        <authorList>
            <person name="Tagirdzhanova G."/>
        </authorList>
    </citation>
    <scope>NUCLEOTIDE SEQUENCE</scope>
</reference>
<dbReference type="InterPro" id="IPR003511">
    <property type="entry name" value="HORMA_dom"/>
</dbReference>
<evidence type="ECO:0000256" key="1">
    <source>
        <dbReference type="ARBA" id="ARBA00010348"/>
    </source>
</evidence>
<accession>A0A8H3IVF7</accession>
<dbReference type="SUPFAM" id="SSF56019">
    <property type="entry name" value="The spindle assembly checkpoint protein mad2"/>
    <property type="match status" value="1"/>
</dbReference>
<feature type="domain" description="HORMA" evidence="3">
    <location>
        <begin position="15"/>
        <end position="250"/>
    </location>
</feature>
<name>A0A8H3IVF7_9LECA</name>
<dbReference type="PROSITE" id="PS50815">
    <property type="entry name" value="HORMA"/>
    <property type="match status" value="1"/>
</dbReference>
<proteinExistence type="inferred from homology"/>
<dbReference type="EMBL" id="CAJPDS010000047">
    <property type="protein sequence ID" value="CAF9928329.1"/>
    <property type="molecule type" value="Genomic_DNA"/>
</dbReference>
<gene>
    <name evidence="4" type="ORF">HETSPECPRED_006805</name>
</gene>
<dbReference type="Proteomes" id="UP000664521">
    <property type="component" value="Unassembled WGS sequence"/>
</dbReference>
<dbReference type="PANTHER" id="PTHR11842">
    <property type="entry name" value="MITOTIC SPINDLE ASSEMBLY CHECKPOINT PROTEIN MAD2"/>
    <property type="match status" value="1"/>
</dbReference>
<comment type="caution">
    <text evidence="4">The sequence shown here is derived from an EMBL/GenBank/DDBJ whole genome shotgun (WGS) entry which is preliminary data.</text>
</comment>
<keyword evidence="5" id="KW-1185">Reference proteome</keyword>
<sequence>MTNSSYETPILDTYHAVVLAFSDFLTVAIHTILYERDIYPRTSFLSARKYNYPVKQSRHPKVCKWIQDAVAAVQTEMLKCTIANTSLIIHSPQSLPLERYVFSTTSFPRLLPSEHLTPFDLSSNPPISPNPPPDPQAASTNNTTHPQPPNPPPRTLLKRFNPPPSSDLPEQLRATIARLSTLSGILAPLPADCGFTLAIELRDELGVDPPIGHPQPWIAAEPGLQKERGAGKTDDGSGDVASGGKGGNEIGEGEQKGEGEARSKKGRDLGGVKTTPVRSLEAGAFVMEVWVEEGTGKISGQMGEKEVDGQA</sequence>
<evidence type="ECO:0000256" key="2">
    <source>
        <dbReference type="SAM" id="MobiDB-lite"/>
    </source>
</evidence>
<dbReference type="Pfam" id="PF02301">
    <property type="entry name" value="HORMA"/>
    <property type="match status" value="1"/>
</dbReference>
<dbReference type="InterPro" id="IPR036570">
    <property type="entry name" value="HORMA_dom_sf"/>
</dbReference>